<dbReference type="SMART" id="SM00235">
    <property type="entry name" value="ZnMc"/>
    <property type="match status" value="1"/>
</dbReference>
<proteinExistence type="predicted"/>
<keyword evidence="4 6" id="KW-0862">Zinc</keyword>
<comment type="cofactor">
    <cofactor evidence="6 7">
        <name>Zn(2+)</name>
        <dbReference type="ChEBI" id="CHEBI:29105"/>
    </cofactor>
    <text evidence="6 7">Binds 1 zinc ion per subunit.</text>
</comment>
<dbReference type="Pfam" id="PF01400">
    <property type="entry name" value="Astacin"/>
    <property type="match status" value="1"/>
</dbReference>
<evidence type="ECO:0000256" key="5">
    <source>
        <dbReference type="ARBA" id="ARBA00023049"/>
    </source>
</evidence>
<keyword evidence="1 6" id="KW-0645">Protease</keyword>
<feature type="binding site" evidence="6">
    <location>
        <position position="183"/>
    </location>
    <ligand>
        <name>Zn(2+)</name>
        <dbReference type="ChEBI" id="CHEBI:29105"/>
        <note>catalytic</note>
    </ligand>
</feature>
<keyword evidence="2 6" id="KW-0479">Metal-binding</keyword>
<evidence type="ECO:0000256" key="4">
    <source>
        <dbReference type="ARBA" id="ARBA00022833"/>
    </source>
</evidence>
<dbReference type="InterPro" id="IPR001506">
    <property type="entry name" value="Peptidase_M12A"/>
</dbReference>
<dbReference type="PROSITE" id="PS51864">
    <property type="entry name" value="ASTACIN"/>
    <property type="match status" value="1"/>
</dbReference>
<name>A0ABM1A336_APLCA</name>
<feature type="active site" evidence="6">
    <location>
        <position position="184"/>
    </location>
</feature>
<keyword evidence="9" id="KW-1185">Reference proteome</keyword>
<evidence type="ECO:0000256" key="6">
    <source>
        <dbReference type="PROSITE-ProRule" id="PRU01211"/>
    </source>
</evidence>
<protein>
    <recommendedName>
        <fullName evidence="7">Metalloendopeptidase</fullName>
        <ecNumber evidence="7">3.4.24.-</ecNumber>
    </recommendedName>
</protein>
<evidence type="ECO:0000313" key="10">
    <source>
        <dbReference type="RefSeq" id="XP_012939851.1"/>
    </source>
</evidence>
<evidence type="ECO:0000259" key="8">
    <source>
        <dbReference type="PROSITE" id="PS51864"/>
    </source>
</evidence>
<comment type="caution">
    <text evidence="6">Lacks conserved residue(s) required for the propagation of feature annotation.</text>
</comment>
<dbReference type="GeneID" id="101846363"/>
<evidence type="ECO:0000313" key="9">
    <source>
        <dbReference type="Proteomes" id="UP000694888"/>
    </source>
</evidence>
<dbReference type="CDD" id="cd04280">
    <property type="entry name" value="ZnMc_astacin_like"/>
    <property type="match status" value="1"/>
</dbReference>
<feature type="binding site" evidence="6">
    <location>
        <position position="193"/>
    </location>
    <ligand>
        <name>Zn(2+)</name>
        <dbReference type="ChEBI" id="CHEBI:29105"/>
        <note>catalytic</note>
    </ligand>
</feature>
<dbReference type="SUPFAM" id="SSF55486">
    <property type="entry name" value="Metalloproteases ('zincins'), catalytic domain"/>
    <property type="match status" value="1"/>
</dbReference>
<evidence type="ECO:0000256" key="3">
    <source>
        <dbReference type="ARBA" id="ARBA00022801"/>
    </source>
</evidence>
<organism evidence="9 10">
    <name type="scientific">Aplysia californica</name>
    <name type="common">California sea hare</name>
    <dbReference type="NCBI Taxonomy" id="6500"/>
    <lineage>
        <taxon>Eukaryota</taxon>
        <taxon>Metazoa</taxon>
        <taxon>Spiralia</taxon>
        <taxon>Lophotrochozoa</taxon>
        <taxon>Mollusca</taxon>
        <taxon>Gastropoda</taxon>
        <taxon>Heterobranchia</taxon>
        <taxon>Euthyneura</taxon>
        <taxon>Tectipleura</taxon>
        <taxon>Aplysiida</taxon>
        <taxon>Aplysioidea</taxon>
        <taxon>Aplysiidae</taxon>
        <taxon>Aplysia</taxon>
    </lineage>
</organism>
<evidence type="ECO:0000256" key="1">
    <source>
        <dbReference type="ARBA" id="ARBA00022670"/>
    </source>
</evidence>
<feature type="chain" id="PRO_5044994389" description="Metalloendopeptidase" evidence="7">
    <location>
        <begin position="23"/>
        <end position="347"/>
    </location>
</feature>
<keyword evidence="3 6" id="KW-0378">Hydrolase</keyword>
<sequence length="347" mass="38259">MRAEIFVASALLVLGLATSVRSQDTRPMDEMIIDAANSSLEFEFFYDPTNSTSGECFIKVELDIVYSCAEWQELLDRNNSVPGRRKRTAGINPGQRGGHRWTNNRIPYELRSGHFSSRDRQVIQSALSDWSRYTCLSFTETTRYRNRLRFQNGGGCFSRVGMVGGAQVVGLASGCRYKGVVIHEVGHAIGLHHEQTRPDRDQHVRIIRQNIPPRVYYNFEKYSWTVIKNMGIPYDYSSIMHYGKKAFTMNGGLTIQTVNPKYQNVIGNRHNLSFRDIKSVNIMYNCKAATRGCTKRDSSCPGEGFVGKDCKCWCPGSPYQLCTGGGGGGGGCGGGEGGGIGVGGGGD</sequence>
<gene>
    <name evidence="10" type="primary">LOC101846363</name>
</gene>
<dbReference type="Gene3D" id="3.40.390.10">
    <property type="entry name" value="Collagenase (Catalytic Domain)"/>
    <property type="match status" value="1"/>
</dbReference>
<dbReference type="PANTHER" id="PTHR10127">
    <property type="entry name" value="DISCOIDIN, CUB, EGF, LAMININ , AND ZINC METALLOPROTEASE DOMAIN CONTAINING"/>
    <property type="match status" value="1"/>
</dbReference>
<keyword evidence="7" id="KW-0732">Signal</keyword>
<evidence type="ECO:0000256" key="7">
    <source>
        <dbReference type="RuleBase" id="RU361183"/>
    </source>
</evidence>
<keyword evidence="5 6" id="KW-0482">Metalloprotease</keyword>
<dbReference type="InterPro" id="IPR006026">
    <property type="entry name" value="Peptidase_Metallo"/>
</dbReference>
<dbReference type="Proteomes" id="UP000694888">
    <property type="component" value="Unplaced"/>
</dbReference>
<dbReference type="InterPro" id="IPR034035">
    <property type="entry name" value="Astacin-like_dom"/>
</dbReference>
<reference evidence="10" key="1">
    <citation type="submission" date="2025-08" db="UniProtKB">
        <authorList>
            <consortium name="RefSeq"/>
        </authorList>
    </citation>
    <scope>IDENTIFICATION</scope>
</reference>
<feature type="signal peptide" evidence="7">
    <location>
        <begin position="1"/>
        <end position="22"/>
    </location>
</feature>
<dbReference type="PANTHER" id="PTHR10127:SF780">
    <property type="entry name" value="METALLOENDOPEPTIDASE"/>
    <property type="match status" value="1"/>
</dbReference>
<dbReference type="InterPro" id="IPR024079">
    <property type="entry name" value="MetalloPept_cat_dom_sf"/>
</dbReference>
<dbReference type="EC" id="3.4.24.-" evidence="7"/>
<feature type="domain" description="Peptidase M12A" evidence="8">
    <location>
        <begin position="89"/>
        <end position="287"/>
    </location>
</feature>
<accession>A0ABM1A336</accession>
<feature type="binding site" evidence="6">
    <location>
        <position position="187"/>
    </location>
    <ligand>
        <name>Zn(2+)</name>
        <dbReference type="ChEBI" id="CHEBI:29105"/>
        <note>catalytic</note>
    </ligand>
</feature>
<dbReference type="RefSeq" id="XP_012939851.1">
    <property type="nucleotide sequence ID" value="XM_013084397.1"/>
</dbReference>
<evidence type="ECO:0000256" key="2">
    <source>
        <dbReference type="ARBA" id="ARBA00022723"/>
    </source>
</evidence>
<dbReference type="PRINTS" id="PR00480">
    <property type="entry name" value="ASTACIN"/>
</dbReference>